<sequence length="146" mass="15922">MTIGKPDRFWTLITVLLIAIIVLGGIVAWSRYSQPQPIEISIPPSQELQGEIYIDGAVSNPGFYPLEVGDSIEALIQAAGGATGNADLTGLKIYVPEIGEEEQPQKIDLNRVEAWLLKALPGIGETLAQRIIDYRNQNGPFSIFMS</sequence>
<keyword evidence="1" id="KW-0472">Membrane</keyword>
<dbReference type="InterPro" id="IPR010994">
    <property type="entry name" value="RuvA_2-like"/>
</dbReference>
<reference evidence="3" key="1">
    <citation type="journal article" date="2014" name="Front. Microbiol.">
        <title>High frequency of phylogenetically diverse reductive dehalogenase-homologous genes in deep subseafloor sedimentary metagenomes.</title>
        <authorList>
            <person name="Kawai M."/>
            <person name="Futagami T."/>
            <person name="Toyoda A."/>
            <person name="Takaki Y."/>
            <person name="Nishi S."/>
            <person name="Hori S."/>
            <person name="Arai W."/>
            <person name="Tsubouchi T."/>
            <person name="Morono Y."/>
            <person name="Uchiyama I."/>
            <person name="Ito T."/>
            <person name="Fujiyama A."/>
            <person name="Inagaki F."/>
            <person name="Takami H."/>
        </authorList>
    </citation>
    <scope>NUCLEOTIDE SEQUENCE</scope>
    <source>
        <strain evidence="3">Expedition CK06-06</strain>
    </source>
</reference>
<keyword evidence="1" id="KW-1133">Transmembrane helix</keyword>
<evidence type="ECO:0000256" key="1">
    <source>
        <dbReference type="SAM" id="Phobius"/>
    </source>
</evidence>
<dbReference type="AlphaFoldDB" id="X1IML3"/>
<keyword evidence="1" id="KW-0812">Transmembrane</keyword>
<proteinExistence type="predicted"/>
<dbReference type="EMBL" id="BARU01042329">
    <property type="protein sequence ID" value="GAH83681.1"/>
    <property type="molecule type" value="Genomic_DNA"/>
</dbReference>
<feature type="domain" description="Soluble ligand binding" evidence="2">
    <location>
        <begin position="52"/>
        <end position="94"/>
    </location>
</feature>
<dbReference type="SUPFAM" id="SSF47781">
    <property type="entry name" value="RuvA domain 2-like"/>
    <property type="match status" value="1"/>
</dbReference>
<evidence type="ECO:0000313" key="3">
    <source>
        <dbReference type="EMBL" id="GAH83681.1"/>
    </source>
</evidence>
<evidence type="ECO:0000259" key="2">
    <source>
        <dbReference type="Pfam" id="PF10531"/>
    </source>
</evidence>
<feature type="transmembrane region" description="Helical" evidence="1">
    <location>
        <begin position="9"/>
        <end position="29"/>
    </location>
</feature>
<accession>X1IML3</accession>
<comment type="caution">
    <text evidence="3">The sequence shown here is derived from an EMBL/GenBank/DDBJ whole genome shotgun (WGS) entry which is preliminary data.</text>
</comment>
<gene>
    <name evidence="3" type="ORF">S03H2_65063</name>
</gene>
<protein>
    <recommendedName>
        <fullName evidence="2">Soluble ligand binding domain-containing protein</fullName>
    </recommendedName>
</protein>
<dbReference type="InterPro" id="IPR019554">
    <property type="entry name" value="Soluble_ligand-bd"/>
</dbReference>
<dbReference type="Pfam" id="PF12836">
    <property type="entry name" value="HHH_3"/>
    <property type="match status" value="1"/>
</dbReference>
<organism evidence="3">
    <name type="scientific">marine sediment metagenome</name>
    <dbReference type="NCBI Taxonomy" id="412755"/>
    <lineage>
        <taxon>unclassified sequences</taxon>
        <taxon>metagenomes</taxon>
        <taxon>ecological metagenomes</taxon>
    </lineage>
</organism>
<name>X1IML3_9ZZZZ</name>
<dbReference type="Pfam" id="PF10531">
    <property type="entry name" value="SLBB"/>
    <property type="match status" value="1"/>
</dbReference>
<dbReference type="Gene3D" id="1.10.150.280">
    <property type="entry name" value="AF1531-like domain"/>
    <property type="match status" value="1"/>
</dbReference>